<protein>
    <submittedName>
        <fullName evidence="2">Uncharacterized protein</fullName>
    </submittedName>
</protein>
<evidence type="ECO:0000256" key="1">
    <source>
        <dbReference type="SAM" id="MobiDB-lite"/>
    </source>
</evidence>
<sequence>MTSRRKNSRDETKGDSLRDGPAGHAPNRKRPKRPQGSDSLSHAASSRKTATSSFSLASHLEATREPKSAETQSAMDSAVQAAWWKYSRKSRQTLVRDYMMVLLLERKNIRFKDYVYQCLLEEKLAELLFEPGEDEGVRDGKLQLIHRYNALLNQVVHADSAAATAEPASPSSELLSPSGRLSPAGLLADMPRLQAEVDAICDGEELAGEHGLSSGSTSDVCGETQSFCSETGTIGIEALI</sequence>
<dbReference type="AlphaFoldDB" id="A0A7S0Q935"/>
<evidence type="ECO:0000313" key="2">
    <source>
        <dbReference type="EMBL" id="CAD8620591.1"/>
    </source>
</evidence>
<organism evidence="2">
    <name type="scientific">Coccolithus braarudii</name>
    <dbReference type="NCBI Taxonomy" id="221442"/>
    <lineage>
        <taxon>Eukaryota</taxon>
        <taxon>Haptista</taxon>
        <taxon>Haptophyta</taxon>
        <taxon>Prymnesiophyceae</taxon>
        <taxon>Coccolithales</taxon>
        <taxon>Coccolithaceae</taxon>
        <taxon>Coccolithus</taxon>
    </lineage>
</organism>
<name>A0A7S0Q935_9EUKA</name>
<feature type="region of interest" description="Disordered" evidence="1">
    <location>
        <begin position="1"/>
        <end position="54"/>
    </location>
</feature>
<reference evidence="2" key="1">
    <citation type="submission" date="2021-01" db="EMBL/GenBank/DDBJ databases">
        <authorList>
            <person name="Corre E."/>
            <person name="Pelletier E."/>
            <person name="Niang G."/>
            <person name="Scheremetjew M."/>
            <person name="Finn R."/>
            <person name="Kale V."/>
            <person name="Holt S."/>
            <person name="Cochrane G."/>
            <person name="Meng A."/>
            <person name="Brown T."/>
            <person name="Cohen L."/>
        </authorList>
    </citation>
    <scope>NUCLEOTIDE SEQUENCE</scope>
    <source>
        <strain evidence="2">PLY182g</strain>
    </source>
</reference>
<dbReference type="EMBL" id="HBEY01049891">
    <property type="protein sequence ID" value="CAD8620591.1"/>
    <property type="molecule type" value="Transcribed_RNA"/>
</dbReference>
<feature type="compositionally biased region" description="Basic and acidic residues" evidence="1">
    <location>
        <begin position="8"/>
        <end position="18"/>
    </location>
</feature>
<proteinExistence type="predicted"/>
<gene>
    <name evidence="2" type="ORF">CPEL01642_LOCUS23974</name>
</gene>
<feature type="compositionally biased region" description="Polar residues" evidence="1">
    <location>
        <begin position="36"/>
        <end position="54"/>
    </location>
</feature>
<accession>A0A7S0Q935</accession>